<reference evidence="1" key="1">
    <citation type="journal article" date="2011" name="Environ. Microbiol.">
        <title>Genomic insights into the metabolic potential of the polycyclic aromatic hydrocarbon degrading sulfate-reducing Deltaproteobacterium N47.</title>
        <authorList>
            <person name="Bergmann F."/>
            <person name="Selesi D."/>
            <person name="Weinmaier T."/>
            <person name="Tischler P."/>
            <person name="Rattei T."/>
            <person name="Meckenstock R.U."/>
        </authorList>
    </citation>
    <scope>NUCLEOTIDE SEQUENCE</scope>
</reference>
<evidence type="ECO:0000313" key="1">
    <source>
        <dbReference type="EMBL" id="CBX27141.1"/>
    </source>
</evidence>
<organism evidence="1">
    <name type="scientific">uncultured Desulfobacterium sp</name>
    <dbReference type="NCBI Taxonomy" id="201089"/>
    <lineage>
        <taxon>Bacteria</taxon>
        <taxon>Pseudomonadati</taxon>
        <taxon>Thermodesulfobacteriota</taxon>
        <taxon>Desulfobacteria</taxon>
        <taxon>Desulfobacterales</taxon>
        <taxon>Desulfobacteriaceae</taxon>
        <taxon>Desulfobacterium</taxon>
        <taxon>environmental samples</taxon>
    </lineage>
</organism>
<dbReference type="EMBL" id="FR695864">
    <property type="protein sequence ID" value="CBX27141.1"/>
    <property type="molecule type" value="Genomic_DNA"/>
</dbReference>
<accession>E1Y997</accession>
<sequence>MARKPKIQEPKKNNTPQKLCLVSDNTIQRKKQSGDDYFMMTKRGIIRNKEYRKIFKGPGTVYAWLWANLVRSEWIDTKGYPIKKRYYENGYLAYSSSYRQIGEDCFLHKNKVKEHIDAFKEAGIIKVEHLTPNGKKRGQSVFVLGEWKNINGKIEETFYKDEIFSPREDGQNVPV</sequence>
<proteinExistence type="predicted"/>
<protein>
    <submittedName>
        <fullName evidence="1">Uncharacterized protein</fullName>
    </submittedName>
</protein>
<name>E1Y997_9BACT</name>
<dbReference type="AlphaFoldDB" id="E1Y997"/>
<gene>
    <name evidence="1" type="ORF">N47_A11700</name>
</gene>